<dbReference type="RefSeq" id="WP_378142817.1">
    <property type="nucleotide sequence ID" value="NZ_JBHSEF010000029.1"/>
</dbReference>
<name>A0ABV8UY59_9BACL</name>
<comment type="caution">
    <text evidence="1">The sequence shown here is derived from an EMBL/GenBank/DDBJ whole genome shotgun (WGS) entry which is preliminary data.</text>
</comment>
<dbReference type="Proteomes" id="UP001595733">
    <property type="component" value="Unassembled WGS sequence"/>
</dbReference>
<evidence type="ECO:0000313" key="2">
    <source>
        <dbReference type="Proteomes" id="UP001595733"/>
    </source>
</evidence>
<dbReference type="InterPro" id="IPR036457">
    <property type="entry name" value="PPM-type-like_dom_sf"/>
</dbReference>
<evidence type="ECO:0000313" key="1">
    <source>
        <dbReference type="EMBL" id="MFC4356256.1"/>
    </source>
</evidence>
<keyword evidence="2" id="KW-1185">Reference proteome</keyword>
<organism evidence="1 2">
    <name type="scientific">Chryseomicrobium palamuruense</name>
    <dbReference type="NCBI Taxonomy" id="682973"/>
    <lineage>
        <taxon>Bacteria</taxon>
        <taxon>Bacillati</taxon>
        <taxon>Bacillota</taxon>
        <taxon>Bacilli</taxon>
        <taxon>Bacillales</taxon>
        <taxon>Caryophanaceae</taxon>
        <taxon>Chryseomicrobium</taxon>
    </lineage>
</organism>
<sequence length="277" mass="31504">MKKQVSDQLVWWGSMHPYIDVMKIDLVNEIVIGRYGGNSRAGAYKNEDGCVVFNGPDWELVVIVDGHDSDESTQLIVTTLAHREHEIEAILNEPVSIALKKMEEYILTIFQSAEFKESCRQVTGEAACLLAIRKENYFWWLLIGDCLAYVFHPELHQLGQYTVNQRHFYEWIGKVNTFERNVPGYSSGIVELRPGKNQLLVVTDGVIECANRQLENSRELYKLIQQSSSVNLESVVSTILQHVHNSNGKDSATLVYWEVENTFSADYAGNQSKGEQK</sequence>
<dbReference type="SUPFAM" id="SSF81606">
    <property type="entry name" value="PP2C-like"/>
    <property type="match status" value="1"/>
</dbReference>
<reference evidence="2" key="1">
    <citation type="journal article" date="2019" name="Int. J. Syst. Evol. Microbiol.">
        <title>The Global Catalogue of Microorganisms (GCM) 10K type strain sequencing project: providing services to taxonomists for standard genome sequencing and annotation.</title>
        <authorList>
            <consortium name="The Broad Institute Genomics Platform"/>
            <consortium name="The Broad Institute Genome Sequencing Center for Infectious Disease"/>
            <person name="Wu L."/>
            <person name="Ma J."/>
        </authorList>
    </citation>
    <scope>NUCLEOTIDE SEQUENCE [LARGE SCALE GENOMIC DNA]</scope>
    <source>
        <strain evidence="2">CCUG 50353</strain>
    </source>
</reference>
<dbReference type="Gene3D" id="3.60.40.10">
    <property type="entry name" value="PPM-type phosphatase domain"/>
    <property type="match status" value="1"/>
</dbReference>
<proteinExistence type="predicted"/>
<accession>A0ABV8UY59</accession>
<dbReference type="EMBL" id="JBHSEF010000029">
    <property type="protein sequence ID" value="MFC4356256.1"/>
    <property type="molecule type" value="Genomic_DNA"/>
</dbReference>
<gene>
    <name evidence="1" type="ORF">ACFO0S_14440</name>
</gene>
<protein>
    <submittedName>
        <fullName evidence="1">Protein phosphatase 2C domain-containing protein</fullName>
    </submittedName>
</protein>